<feature type="compositionally biased region" description="Polar residues" evidence="1">
    <location>
        <begin position="8"/>
        <end position="28"/>
    </location>
</feature>
<protein>
    <submittedName>
        <fullName evidence="2">Uncharacterized protein</fullName>
    </submittedName>
</protein>
<proteinExistence type="predicted"/>
<evidence type="ECO:0000256" key="1">
    <source>
        <dbReference type="SAM" id="MobiDB-lite"/>
    </source>
</evidence>
<evidence type="ECO:0000313" key="3">
    <source>
        <dbReference type="Proteomes" id="UP000199184"/>
    </source>
</evidence>
<name>A0A1C3XUQ3_9BRAD</name>
<dbReference type="Proteomes" id="UP000199184">
    <property type="component" value="Unassembled WGS sequence"/>
</dbReference>
<gene>
    <name evidence="2" type="ORF">GA0061098_10647</name>
</gene>
<feature type="region of interest" description="Disordered" evidence="1">
    <location>
        <begin position="1"/>
        <end position="28"/>
    </location>
</feature>
<reference evidence="3" key="1">
    <citation type="submission" date="2016-08" db="EMBL/GenBank/DDBJ databases">
        <authorList>
            <person name="Varghese N."/>
            <person name="Submissions Spin"/>
        </authorList>
    </citation>
    <scope>NUCLEOTIDE SEQUENCE [LARGE SCALE GENOMIC DNA]</scope>
    <source>
        <strain evidence="3">ERR11</strain>
    </source>
</reference>
<dbReference type="AlphaFoldDB" id="A0A1C3XUQ3"/>
<evidence type="ECO:0000313" key="2">
    <source>
        <dbReference type="EMBL" id="SCB55982.1"/>
    </source>
</evidence>
<organism evidence="2 3">
    <name type="scientific">Bradyrhizobium shewense</name>
    <dbReference type="NCBI Taxonomy" id="1761772"/>
    <lineage>
        <taxon>Bacteria</taxon>
        <taxon>Pseudomonadati</taxon>
        <taxon>Pseudomonadota</taxon>
        <taxon>Alphaproteobacteria</taxon>
        <taxon>Hyphomicrobiales</taxon>
        <taxon>Nitrobacteraceae</taxon>
        <taxon>Bradyrhizobium</taxon>
    </lineage>
</organism>
<accession>A0A1C3XUQ3</accession>
<keyword evidence="3" id="KW-1185">Reference proteome</keyword>
<dbReference type="EMBL" id="FMAI01000064">
    <property type="protein sequence ID" value="SCB55982.1"/>
    <property type="molecule type" value="Genomic_DNA"/>
</dbReference>
<sequence length="186" mass="20361">MARPTVAISRQTRAISPRTSNTTRSCCAGSQGSHGVRLRAAAYERAIPQHGLQSAGVICHEDLDTIAAPHVVPFVATALAQSRKRYSKSIGEARLDGGQRDRVMCRSKSRGGCHFAAAIGLRSLLENYAPTTGLGQRSAQDRRSQLGRGLEHFRKEGVKLIPPSTGPDPYIEEAYRLWVLKQRRSK</sequence>